<accession>A0A1R3I9B6</accession>
<feature type="compositionally biased region" description="Polar residues" evidence="1">
    <location>
        <begin position="205"/>
        <end position="225"/>
    </location>
</feature>
<evidence type="ECO:0000313" key="2">
    <source>
        <dbReference type="EMBL" id="OMO79159.1"/>
    </source>
</evidence>
<gene>
    <name evidence="2" type="ORF">COLO4_24523</name>
</gene>
<dbReference type="EMBL" id="AWUE01018630">
    <property type="protein sequence ID" value="OMO79159.1"/>
    <property type="molecule type" value="Genomic_DNA"/>
</dbReference>
<reference evidence="3" key="1">
    <citation type="submission" date="2013-09" db="EMBL/GenBank/DDBJ databases">
        <title>Corchorus olitorius genome sequencing.</title>
        <authorList>
            <person name="Alam M."/>
            <person name="Haque M.S."/>
            <person name="Islam M.S."/>
            <person name="Emdad E.M."/>
            <person name="Islam M.M."/>
            <person name="Ahmed B."/>
            <person name="Halim A."/>
            <person name="Hossen Q.M.M."/>
            <person name="Hossain M.Z."/>
            <person name="Ahmed R."/>
            <person name="Khan M.M."/>
            <person name="Islam R."/>
            <person name="Rashid M.M."/>
            <person name="Khan S.A."/>
            <person name="Rahman M.S."/>
            <person name="Alam M."/>
            <person name="Yahiya A.S."/>
            <person name="Khan M.S."/>
            <person name="Azam M.S."/>
            <person name="Haque T."/>
            <person name="Lashkar M.Z.H."/>
            <person name="Akhand A.I."/>
            <person name="Morshed G."/>
            <person name="Roy S."/>
            <person name="Uddin K.S."/>
            <person name="Rabeya T."/>
            <person name="Hossain A.S."/>
            <person name="Chowdhury A."/>
            <person name="Snigdha A.R."/>
            <person name="Mortoza M.S."/>
            <person name="Matin S.A."/>
            <person name="Hoque S.M.E."/>
            <person name="Islam M.K."/>
            <person name="Roy D.K."/>
            <person name="Haider R."/>
            <person name="Moosa M.M."/>
            <person name="Elias S.M."/>
            <person name="Hasan A.M."/>
            <person name="Jahan S."/>
            <person name="Shafiuddin M."/>
            <person name="Mahmood N."/>
            <person name="Shommy N.S."/>
        </authorList>
    </citation>
    <scope>NUCLEOTIDE SEQUENCE [LARGE SCALE GENOMIC DNA]</scope>
    <source>
        <strain evidence="3">cv. O-4</strain>
    </source>
</reference>
<sequence>MDRISQKLKECSRWKGGIGLRIWRVIEKNTRAANYCEVYNNVLQPMPGRTDWLKAPGNPVAIKPPPFKRLPGRPVTQRRKKKDEPNKDKDDGPNLSRKGPNSDLWPFFLPIFCQENPAENQPDKTSQRESNSTQRSMSHPVNEATTAAGGDIVDATASGAFVVHENGPAAPSSSTTFFNVSATGRSTSSQRPATDSVIITAPVSSPAPTQTAAKKSKSIKLSTQRPIPKILRMPAPSGRSWQDASGWKFHGGESVQLPVFCQEKG</sequence>
<protein>
    <submittedName>
        <fullName evidence="2">Uncharacterized protein</fullName>
    </submittedName>
</protein>
<dbReference type="Proteomes" id="UP000187203">
    <property type="component" value="Unassembled WGS sequence"/>
</dbReference>
<feature type="compositionally biased region" description="Basic and acidic residues" evidence="1">
    <location>
        <begin position="82"/>
        <end position="92"/>
    </location>
</feature>
<proteinExistence type="predicted"/>
<keyword evidence="3" id="KW-1185">Reference proteome</keyword>
<organism evidence="2 3">
    <name type="scientific">Corchorus olitorius</name>
    <dbReference type="NCBI Taxonomy" id="93759"/>
    <lineage>
        <taxon>Eukaryota</taxon>
        <taxon>Viridiplantae</taxon>
        <taxon>Streptophyta</taxon>
        <taxon>Embryophyta</taxon>
        <taxon>Tracheophyta</taxon>
        <taxon>Spermatophyta</taxon>
        <taxon>Magnoliopsida</taxon>
        <taxon>eudicotyledons</taxon>
        <taxon>Gunneridae</taxon>
        <taxon>Pentapetalae</taxon>
        <taxon>rosids</taxon>
        <taxon>malvids</taxon>
        <taxon>Malvales</taxon>
        <taxon>Malvaceae</taxon>
        <taxon>Grewioideae</taxon>
        <taxon>Apeibeae</taxon>
        <taxon>Corchorus</taxon>
    </lineage>
</organism>
<comment type="caution">
    <text evidence="2">The sequence shown here is derived from an EMBL/GenBank/DDBJ whole genome shotgun (WGS) entry which is preliminary data.</text>
</comment>
<evidence type="ECO:0000313" key="3">
    <source>
        <dbReference type="Proteomes" id="UP000187203"/>
    </source>
</evidence>
<dbReference type="AlphaFoldDB" id="A0A1R3I9B6"/>
<name>A0A1R3I9B6_9ROSI</name>
<feature type="region of interest" description="Disordered" evidence="1">
    <location>
        <begin position="116"/>
        <end position="142"/>
    </location>
</feature>
<feature type="compositionally biased region" description="Polar residues" evidence="1">
    <location>
        <begin position="128"/>
        <end position="142"/>
    </location>
</feature>
<feature type="region of interest" description="Disordered" evidence="1">
    <location>
        <begin position="54"/>
        <end position="102"/>
    </location>
</feature>
<feature type="region of interest" description="Disordered" evidence="1">
    <location>
        <begin position="205"/>
        <end position="246"/>
    </location>
</feature>
<evidence type="ECO:0000256" key="1">
    <source>
        <dbReference type="SAM" id="MobiDB-lite"/>
    </source>
</evidence>